<evidence type="ECO:0000313" key="2">
    <source>
        <dbReference type="EMBL" id="KKU87806.1"/>
    </source>
</evidence>
<feature type="transmembrane region" description="Helical" evidence="1">
    <location>
        <begin position="104"/>
        <end position="126"/>
    </location>
</feature>
<keyword evidence="1" id="KW-0472">Membrane</keyword>
<reference evidence="2 3" key="1">
    <citation type="journal article" date="2015" name="Nature">
        <title>rRNA introns, odd ribosomes, and small enigmatic genomes across a large radiation of phyla.</title>
        <authorList>
            <person name="Brown C.T."/>
            <person name="Hug L.A."/>
            <person name="Thomas B.C."/>
            <person name="Sharon I."/>
            <person name="Castelle C.J."/>
            <person name="Singh A."/>
            <person name="Wilkins M.J."/>
            <person name="Williams K.H."/>
            <person name="Banfield J.F."/>
        </authorList>
    </citation>
    <scope>NUCLEOTIDE SEQUENCE [LARGE SCALE GENOMIC DNA]</scope>
</reference>
<evidence type="ECO:0000256" key="1">
    <source>
        <dbReference type="SAM" id="Phobius"/>
    </source>
</evidence>
<proteinExistence type="predicted"/>
<dbReference type="Proteomes" id="UP000034739">
    <property type="component" value="Unassembled WGS sequence"/>
</dbReference>
<evidence type="ECO:0000313" key="3">
    <source>
        <dbReference type="Proteomes" id="UP000034739"/>
    </source>
</evidence>
<keyword evidence="1" id="KW-1133">Transmembrane helix</keyword>
<accession>A0A0G1U170</accession>
<keyword evidence="1" id="KW-0812">Transmembrane</keyword>
<feature type="transmembrane region" description="Helical" evidence="1">
    <location>
        <begin position="21"/>
        <end position="41"/>
    </location>
</feature>
<dbReference type="AlphaFoldDB" id="A0A0G1U170"/>
<sequence length="144" mass="16715">MSNARNTFCIQKRYNESMTKWLKHIVFFCYLVALFFLSQMITAKSILFPIDGFTTFTSDAFRGCGNHWSGLPFAYTYIYKNVPYGTAILECASGLIKVAYWTDVILWFFLLALLSSILEQIFLKFFSAIIPMHLIRQHSSSLQY</sequence>
<comment type="caution">
    <text evidence="2">The sequence shown here is derived from an EMBL/GenBank/DDBJ whole genome shotgun (WGS) entry which is preliminary data.</text>
</comment>
<organism evidence="2 3">
    <name type="scientific">Candidatus Gottesmanbacteria bacterium GW2011_GWA2_47_9</name>
    <dbReference type="NCBI Taxonomy" id="1618445"/>
    <lineage>
        <taxon>Bacteria</taxon>
        <taxon>Candidatus Gottesmaniibacteriota</taxon>
    </lineage>
</organism>
<dbReference type="EMBL" id="LCOY01000018">
    <property type="protein sequence ID" value="KKU87806.1"/>
    <property type="molecule type" value="Genomic_DNA"/>
</dbReference>
<gene>
    <name evidence="2" type="ORF">UY16_C0018G0011</name>
</gene>
<name>A0A0G1U170_9BACT</name>
<protein>
    <submittedName>
        <fullName evidence="2">Uncharacterized protein</fullName>
    </submittedName>
</protein>